<dbReference type="Gene3D" id="3.30.565.10">
    <property type="entry name" value="Histidine kinase-like ATPase, C-terminal domain"/>
    <property type="match status" value="1"/>
</dbReference>
<dbReference type="PRINTS" id="PR00344">
    <property type="entry name" value="BCTRLSENSOR"/>
</dbReference>
<keyword evidence="9" id="KW-0175">Coiled coil</keyword>
<dbReference type="Proteomes" id="UP000516072">
    <property type="component" value="Chromosome"/>
</dbReference>
<dbReference type="InterPro" id="IPR036890">
    <property type="entry name" value="HATPase_C_sf"/>
</dbReference>
<dbReference type="AlphaFoldDB" id="A0A7G1Q915"/>
<dbReference type="EC" id="2.7.13.3" evidence="2"/>
<keyword evidence="7 12" id="KW-0067">ATP-binding</keyword>
<evidence type="ECO:0000256" key="2">
    <source>
        <dbReference type="ARBA" id="ARBA00012438"/>
    </source>
</evidence>
<keyword evidence="6" id="KW-0418">Kinase</keyword>
<dbReference type="Pfam" id="PF00512">
    <property type="entry name" value="HisKA"/>
    <property type="match status" value="1"/>
</dbReference>
<evidence type="ECO:0000256" key="5">
    <source>
        <dbReference type="ARBA" id="ARBA00022741"/>
    </source>
</evidence>
<keyword evidence="10" id="KW-1133">Transmembrane helix</keyword>
<evidence type="ECO:0000256" key="1">
    <source>
        <dbReference type="ARBA" id="ARBA00000085"/>
    </source>
</evidence>
<keyword evidence="4" id="KW-0808">Transferase</keyword>
<dbReference type="KEGG" id="ntg:NSCAC_0776"/>
<proteinExistence type="predicted"/>
<dbReference type="SUPFAM" id="SSF47384">
    <property type="entry name" value="Homodimeric domain of signal transducing histidine kinase"/>
    <property type="match status" value="1"/>
</dbReference>
<evidence type="ECO:0000256" key="10">
    <source>
        <dbReference type="SAM" id="Phobius"/>
    </source>
</evidence>
<feature type="transmembrane region" description="Helical" evidence="10">
    <location>
        <begin position="12"/>
        <end position="32"/>
    </location>
</feature>
<dbReference type="Gene3D" id="1.10.287.130">
    <property type="match status" value="1"/>
</dbReference>
<feature type="coiled-coil region" evidence="9">
    <location>
        <begin position="225"/>
        <end position="263"/>
    </location>
</feature>
<organism evidence="12 13">
    <name type="scientific">Candidatus Nitrosacidococcus tergens</name>
    <dbReference type="NCBI Taxonomy" id="553981"/>
    <lineage>
        <taxon>Bacteria</taxon>
        <taxon>Pseudomonadati</taxon>
        <taxon>Pseudomonadota</taxon>
        <taxon>Gammaproteobacteria</taxon>
        <taxon>Chromatiales</taxon>
        <taxon>Chromatiaceae</taxon>
        <taxon>Candidatus Nitrosacidococcus</taxon>
    </lineage>
</organism>
<evidence type="ECO:0000256" key="9">
    <source>
        <dbReference type="SAM" id="Coils"/>
    </source>
</evidence>
<dbReference type="PANTHER" id="PTHR43065">
    <property type="entry name" value="SENSOR HISTIDINE KINASE"/>
    <property type="match status" value="1"/>
</dbReference>
<dbReference type="PROSITE" id="PS50109">
    <property type="entry name" value="HIS_KIN"/>
    <property type="match status" value="1"/>
</dbReference>
<reference evidence="12 13" key="1">
    <citation type="submission" date="2020-03" db="EMBL/GenBank/DDBJ databases">
        <authorList>
            <person name="Picone N."/>
        </authorList>
    </citation>
    <scope>NUCLEOTIDE SEQUENCE [LARGE SCALE GENOMIC DNA]</scope>
    <source>
        <strain evidence="12">NSCAC1</strain>
    </source>
</reference>
<keyword evidence="8" id="KW-0902">Two-component regulatory system</keyword>
<feature type="domain" description="Histidine kinase" evidence="11">
    <location>
        <begin position="272"/>
        <end position="478"/>
    </location>
</feature>
<evidence type="ECO:0000259" key="11">
    <source>
        <dbReference type="PROSITE" id="PS50109"/>
    </source>
</evidence>
<dbReference type="InterPro" id="IPR003594">
    <property type="entry name" value="HATPase_dom"/>
</dbReference>
<keyword evidence="10" id="KW-0812">Transmembrane</keyword>
<sequence>MKQLINRTIQIRGFILIGVLILIGTVLGRMMWNNLHYMETLRSNMNYSRQIQQTSLELETVLLDTLSGERVEIRRDDLKKLSDEIKYITSLGHHSDEETPKNLRWINLILTDFIKRNNQVTPQILFPILSLINQILNTEIAHDELVLQEVISKIRNELMLASLIIIASLLAVKWFFQSRIFNPLQDLAELLSSLTEEKLEPISTYGLNPLLHPIYNSYNDMVGRLKTLEEEKHQHTLSLEKSVQNATRTLMEQQRSLARAERLAATGELAASIAHELRNPLAGIQISCSNLKKEINNPDQAQRLGLISNEIKRLTRLLNDLLNQAKHTPEPSTNLELAHEVEEILALTRYQIPDKLELQCNIPKNLHHQFPEDGFHQAILNLLLNAAHAMDKISGIIKIDAWEDKDSLCIAVCDEGPGFSKQVLEYGIRPFASGNGQQGTGLGLAMVQRFTKESGGYVQLTNKQPQGACVTLIFPLIKKLA</sequence>
<keyword evidence="3" id="KW-0597">Phosphoprotein</keyword>
<evidence type="ECO:0000256" key="4">
    <source>
        <dbReference type="ARBA" id="ARBA00022679"/>
    </source>
</evidence>
<dbReference type="RefSeq" id="WP_197745083.1">
    <property type="nucleotide sequence ID" value="NZ_LR778175.1"/>
</dbReference>
<dbReference type="EMBL" id="LR778175">
    <property type="protein sequence ID" value="CAB1275657.1"/>
    <property type="molecule type" value="Genomic_DNA"/>
</dbReference>
<evidence type="ECO:0000313" key="12">
    <source>
        <dbReference type="EMBL" id="CAB1275657.1"/>
    </source>
</evidence>
<accession>A0A7G1Q915</accession>
<dbReference type="InterPro" id="IPR003661">
    <property type="entry name" value="HisK_dim/P_dom"/>
</dbReference>
<keyword evidence="5" id="KW-0547">Nucleotide-binding</keyword>
<evidence type="ECO:0000313" key="13">
    <source>
        <dbReference type="Proteomes" id="UP000516072"/>
    </source>
</evidence>
<dbReference type="GO" id="GO:0005524">
    <property type="term" value="F:ATP binding"/>
    <property type="evidence" value="ECO:0007669"/>
    <property type="project" value="UniProtKB-KW"/>
</dbReference>
<evidence type="ECO:0000256" key="7">
    <source>
        <dbReference type="ARBA" id="ARBA00022840"/>
    </source>
</evidence>
<dbReference type="SUPFAM" id="SSF55874">
    <property type="entry name" value="ATPase domain of HSP90 chaperone/DNA topoisomerase II/histidine kinase"/>
    <property type="match status" value="1"/>
</dbReference>
<evidence type="ECO:0000256" key="6">
    <source>
        <dbReference type="ARBA" id="ARBA00022777"/>
    </source>
</evidence>
<dbReference type="SMART" id="SM00387">
    <property type="entry name" value="HATPase_c"/>
    <property type="match status" value="1"/>
</dbReference>
<dbReference type="Pfam" id="PF02518">
    <property type="entry name" value="HATPase_c"/>
    <property type="match status" value="1"/>
</dbReference>
<dbReference type="InterPro" id="IPR005467">
    <property type="entry name" value="His_kinase_dom"/>
</dbReference>
<keyword evidence="10" id="KW-0472">Membrane</keyword>
<dbReference type="GO" id="GO:0000155">
    <property type="term" value="F:phosphorelay sensor kinase activity"/>
    <property type="evidence" value="ECO:0007669"/>
    <property type="project" value="InterPro"/>
</dbReference>
<evidence type="ECO:0000256" key="8">
    <source>
        <dbReference type="ARBA" id="ARBA00023012"/>
    </source>
</evidence>
<evidence type="ECO:0000256" key="3">
    <source>
        <dbReference type="ARBA" id="ARBA00022553"/>
    </source>
</evidence>
<name>A0A7G1Q915_9GAMM</name>
<dbReference type="SMART" id="SM00388">
    <property type="entry name" value="HisKA"/>
    <property type="match status" value="1"/>
</dbReference>
<comment type="catalytic activity">
    <reaction evidence="1">
        <text>ATP + protein L-histidine = ADP + protein N-phospho-L-histidine.</text>
        <dbReference type="EC" id="2.7.13.3"/>
    </reaction>
</comment>
<dbReference type="CDD" id="cd00082">
    <property type="entry name" value="HisKA"/>
    <property type="match status" value="1"/>
</dbReference>
<dbReference type="InterPro" id="IPR036097">
    <property type="entry name" value="HisK_dim/P_sf"/>
</dbReference>
<protein>
    <recommendedName>
        <fullName evidence="2">histidine kinase</fullName>
        <ecNumber evidence="2">2.7.13.3</ecNumber>
    </recommendedName>
</protein>
<dbReference type="PANTHER" id="PTHR43065:SF10">
    <property type="entry name" value="PEROXIDE STRESS-ACTIVATED HISTIDINE KINASE MAK3"/>
    <property type="match status" value="1"/>
</dbReference>
<keyword evidence="13" id="KW-1185">Reference proteome</keyword>
<gene>
    <name evidence="12" type="ORF">NSCAC_0776</name>
</gene>
<dbReference type="InterPro" id="IPR004358">
    <property type="entry name" value="Sig_transdc_His_kin-like_C"/>
</dbReference>